<dbReference type="InterPro" id="IPR001733">
    <property type="entry name" value="Peptidase_S26B"/>
</dbReference>
<gene>
    <name evidence="6" type="ORF">GCM10009039_11980</name>
</gene>
<dbReference type="RefSeq" id="WP_188976838.1">
    <property type="nucleotide sequence ID" value="NZ_BMPG01000001.1"/>
</dbReference>
<proteinExistence type="predicted"/>
<dbReference type="GO" id="GO:0006465">
    <property type="term" value="P:signal peptide processing"/>
    <property type="evidence" value="ECO:0007669"/>
    <property type="project" value="InterPro"/>
</dbReference>
<comment type="caution">
    <text evidence="6">The sequence shown here is derived from an EMBL/GenBank/DDBJ whole genome shotgun (WGS) entry which is preliminary data.</text>
</comment>
<evidence type="ECO:0000256" key="3">
    <source>
        <dbReference type="ARBA" id="ARBA00022989"/>
    </source>
</evidence>
<dbReference type="AlphaFoldDB" id="A0A830F2A4"/>
<dbReference type="GO" id="GO:0016020">
    <property type="term" value="C:membrane"/>
    <property type="evidence" value="ECO:0007669"/>
    <property type="project" value="UniProtKB-SubCell"/>
</dbReference>
<dbReference type="OrthoDB" id="4822at2157"/>
<dbReference type="EMBL" id="BMPG01000001">
    <property type="protein sequence ID" value="GGL55452.1"/>
    <property type="molecule type" value="Genomic_DNA"/>
</dbReference>
<name>A0A830F2A4_9EURY</name>
<protein>
    <submittedName>
        <fullName evidence="6">S26 family signal peptidase</fullName>
    </submittedName>
</protein>
<dbReference type="CDD" id="cd06530">
    <property type="entry name" value="S26_SPase_I"/>
    <property type="match status" value="1"/>
</dbReference>
<evidence type="ECO:0000256" key="4">
    <source>
        <dbReference type="ARBA" id="ARBA00023136"/>
    </source>
</evidence>
<dbReference type="PANTHER" id="PTHR10806">
    <property type="entry name" value="SIGNAL PEPTIDASE COMPLEX CATALYTIC SUBUNIT SEC11"/>
    <property type="match status" value="1"/>
</dbReference>
<reference evidence="6" key="2">
    <citation type="submission" date="2020-09" db="EMBL/GenBank/DDBJ databases">
        <authorList>
            <person name="Sun Q."/>
            <person name="Ohkuma M."/>
        </authorList>
    </citation>
    <scope>NUCLEOTIDE SEQUENCE</scope>
    <source>
        <strain evidence="6">JCM 19596</strain>
    </source>
</reference>
<comment type="subcellular location">
    <subcellularLocation>
        <location evidence="1">Membrane</location>
    </subcellularLocation>
</comment>
<evidence type="ECO:0000313" key="6">
    <source>
        <dbReference type="EMBL" id="GGL55452.1"/>
    </source>
</evidence>
<keyword evidence="3 5" id="KW-1133">Transmembrane helix</keyword>
<keyword evidence="7" id="KW-1185">Reference proteome</keyword>
<sequence length="225" mass="24857">MTGPNSPGLLRRIAAAVERVYRSDHGVVVFAREVLSSALVVAVVGLLLFGVSGLWPPLVAVESGSMQPHIQKGDLVFVTEEHRFSPDSAYGDTGVVTYRVGERADYRTFHEYGDVVVYERDGRSRTTPVIHRARFWVNDGENWYDEADARYVEGARNCSELTYCPAPHAGFITKGDHNGYYDQADGISSPVRPSWVRGTAELRLPWLGRIRLLFSGATLSASTPV</sequence>
<evidence type="ECO:0000256" key="5">
    <source>
        <dbReference type="SAM" id="Phobius"/>
    </source>
</evidence>
<feature type="transmembrane region" description="Helical" evidence="5">
    <location>
        <begin position="34"/>
        <end position="55"/>
    </location>
</feature>
<keyword evidence="4 5" id="KW-0472">Membrane</keyword>
<dbReference type="Proteomes" id="UP000607197">
    <property type="component" value="Unassembled WGS sequence"/>
</dbReference>
<reference evidence="6" key="1">
    <citation type="journal article" date="2014" name="Int. J. Syst. Evol. Microbiol.">
        <title>Complete genome sequence of Corynebacterium casei LMG S-19264T (=DSM 44701T), isolated from a smear-ripened cheese.</title>
        <authorList>
            <consortium name="US DOE Joint Genome Institute (JGI-PGF)"/>
            <person name="Walter F."/>
            <person name="Albersmeier A."/>
            <person name="Kalinowski J."/>
            <person name="Ruckert C."/>
        </authorList>
    </citation>
    <scope>NUCLEOTIDE SEQUENCE</scope>
    <source>
        <strain evidence="6">JCM 19596</strain>
    </source>
</reference>
<evidence type="ECO:0000313" key="7">
    <source>
        <dbReference type="Proteomes" id="UP000607197"/>
    </source>
</evidence>
<dbReference type="PANTHER" id="PTHR10806:SF6">
    <property type="entry name" value="SIGNAL PEPTIDASE COMPLEX CATALYTIC SUBUNIT SEC11"/>
    <property type="match status" value="1"/>
</dbReference>
<dbReference type="InterPro" id="IPR036286">
    <property type="entry name" value="LexA/Signal_pep-like_sf"/>
</dbReference>
<dbReference type="GO" id="GO:0004252">
    <property type="term" value="F:serine-type endopeptidase activity"/>
    <property type="evidence" value="ECO:0007669"/>
    <property type="project" value="InterPro"/>
</dbReference>
<dbReference type="SUPFAM" id="SSF51306">
    <property type="entry name" value="LexA/Signal peptidase"/>
    <property type="match status" value="1"/>
</dbReference>
<keyword evidence="2 5" id="KW-0812">Transmembrane</keyword>
<organism evidence="6 7">
    <name type="scientific">Halocalculus aciditolerans</name>
    <dbReference type="NCBI Taxonomy" id="1383812"/>
    <lineage>
        <taxon>Archaea</taxon>
        <taxon>Methanobacteriati</taxon>
        <taxon>Methanobacteriota</taxon>
        <taxon>Stenosarchaea group</taxon>
        <taxon>Halobacteria</taxon>
        <taxon>Halobacteriales</taxon>
        <taxon>Halobacteriaceae</taxon>
        <taxon>Halocalculus</taxon>
    </lineage>
</organism>
<accession>A0A830F2A4</accession>
<dbReference type="InterPro" id="IPR019533">
    <property type="entry name" value="Peptidase_S26"/>
</dbReference>
<evidence type="ECO:0000256" key="2">
    <source>
        <dbReference type="ARBA" id="ARBA00022692"/>
    </source>
</evidence>
<evidence type="ECO:0000256" key="1">
    <source>
        <dbReference type="ARBA" id="ARBA00004370"/>
    </source>
</evidence>